<name>A0A4S4C153_9BACI</name>
<dbReference type="InterPro" id="IPR001296">
    <property type="entry name" value="Glyco_trans_1"/>
</dbReference>
<sequence>MNIMVFNVPAESVGALSILNEFYDDTKYCKDKSINWFFVLSKPNLKETDNIKVLRFPWLKKSWFHRLYFDNIIAPKLIKKYKIDKVVSFQNVIIPHTNVNQTLYVHNCLPFINYKFTLKEDRLLWIYQNIISKKIIKSIKEADKVIVQTKWMKEACIERTYVKGDKISVMPPKINLDIKHFFEPNKKSLSTFFYPASEFVYKNHELIVNACKKLKDENITDFKVIFTLVGDENDHIIKLYREVKQHQLPIEFVGSLSREKVFDLYTKSILVFPSYIETFGLPLLEARMHRTPILASDCSFSREVLEDYSDVNYFDPFNSNNLEYLLKEKLM</sequence>
<dbReference type="Pfam" id="PF00534">
    <property type="entry name" value="Glycos_transf_1"/>
    <property type="match status" value="1"/>
</dbReference>
<evidence type="ECO:0000259" key="2">
    <source>
        <dbReference type="Pfam" id="PF00534"/>
    </source>
</evidence>
<dbReference type="Gene3D" id="3.40.50.2000">
    <property type="entry name" value="Glycogen Phosphorylase B"/>
    <property type="match status" value="2"/>
</dbReference>
<dbReference type="AlphaFoldDB" id="A0A4S4C153"/>
<protein>
    <submittedName>
        <fullName evidence="3">Glycosyltransferase family 4 protein</fullName>
    </submittedName>
</protein>
<organism evidence="3 4">
    <name type="scientific">Metabacillus sediminilitoris</name>
    <dbReference type="NCBI Taxonomy" id="2567941"/>
    <lineage>
        <taxon>Bacteria</taxon>
        <taxon>Bacillati</taxon>
        <taxon>Bacillota</taxon>
        <taxon>Bacilli</taxon>
        <taxon>Bacillales</taxon>
        <taxon>Bacillaceae</taxon>
        <taxon>Metabacillus</taxon>
    </lineage>
</organism>
<evidence type="ECO:0000313" key="3">
    <source>
        <dbReference type="EMBL" id="THF81371.1"/>
    </source>
</evidence>
<feature type="domain" description="Glycosyl transferase family 1" evidence="2">
    <location>
        <begin position="187"/>
        <end position="323"/>
    </location>
</feature>
<dbReference type="Proteomes" id="UP000310334">
    <property type="component" value="Unassembled WGS sequence"/>
</dbReference>
<proteinExistence type="predicted"/>
<keyword evidence="1 3" id="KW-0808">Transferase</keyword>
<evidence type="ECO:0000313" key="4">
    <source>
        <dbReference type="Proteomes" id="UP000310334"/>
    </source>
</evidence>
<accession>A0A4S4C153</accession>
<dbReference type="PANTHER" id="PTHR46401">
    <property type="entry name" value="GLYCOSYLTRANSFERASE WBBK-RELATED"/>
    <property type="match status" value="1"/>
</dbReference>
<dbReference type="SUPFAM" id="SSF53756">
    <property type="entry name" value="UDP-Glycosyltransferase/glycogen phosphorylase"/>
    <property type="match status" value="1"/>
</dbReference>
<gene>
    <name evidence="3" type="ORF">E6W99_05515</name>
</gene>
<keyword evidence="4" id="KW-1185">Reference proteome</keyword>
<comment type="caution">
    <text evidence="3">The sequence shown here is derived from an EMBL/GenBank/DDBJ whole genome shotgun (WGS) entry which is preliminary data.</text>
</comment>
<reference evidence="3 4" key="1">
    <citation type="submission" date="2019-04" db="EMBL/GenBank/DDBJ databases">
        <title>Bacillus sediminilitoris sp. nov., isolated from a tidal flat sediment on the East China Sea.</title>
        <authorList>
            <person name="Wei Y."/>
            <person name="Mao H."/>
            <person name="Fang J."/>
        </authorList>
    </citation>
    <scope>NUCLEOTIDE SEQUENCE [LARGE SCALE GENOMIC DNA]</scope>
    <source>
        <strain evidence="3 4">DSL-17</strain>
    </source>
</reference>
<dbReference type="GO" id="GO:0016757">
    <property type="term" value="F:glycosyltransferase activity"/>
    <property type="evidence" value="ECO:0007669"/>
    <property type="project" value="InterPro"/>
</dbReference>
<dbReference type="PANTHER" id="PTHR46401:SF2">
    <property type="entry name" value="GLYCOSYLTRANSFERASE WBBK-RELATED"/>
    <property type="match status" value="1"/>
</dbReference>
<dbReference type="OrthoDB" id="9775208at2"/>
<dbReference type="GO" id="GO:0009103">
    <property type="term" value="P:lipopolysaccharide biosynthetic process"/>
    <property type="evidence" value="ECO:0007669"/>
    <property type="project" value="TreeGrafter"/>
</dbReference>
<dbReference type="EMBL" id="SSNT01000004">
    <property type="protein sequence ID" value="THF81371.1"/>
    <property type="molecule type" value="Genomic_DNA"/>
</dbReference>
<dbReference type="RefSeq" id="WP_136352206.1">
    <property type="nucleotide sequence ID" value="NZ_CP046266.1"/>
</dbReference>
<evidence type="ECO:0000256" key="1">
    <source>
        <dbReference type="ARBA" id="ARBA00022679"/>
    </source>
</evidence>